<feature type="compositionally biased region" description="Polar residues" evidence="1">
    <location>
        <begin position="1"/>
        <end position="11"/>
    </location>
</feature>
<dbReference type="AlphaFoldDB" id="A0AAW0QUH3"/>
<feature type="compositionally biased region" description="Low complexity" evidence="1">
    <location>
        <begin position="92"/>
        <end position="110"/>
    </location>
</feature>
<feature type="compositionally biased region" description="Polar residues" evidence="1">
    <location>
        <begin position="299"/>
        <end position="314"/>
    </location>
</feature>
<evidence type="ECO:0008006" key="4">
    <source>
        <dbReference type="Google" id="ProtNLM"/>
    </source>
</evidence>
<feature type="compositionally biased region" description="Basic and acidic residues" evidence="1">
    <location>
        <begin position="157"/>
        <end position="177"/>
    </location>
</feature>
<feature type="compositionally biased region" description="Basic and acidic residues" evidence="1">
    <location>
        <begin position="189"/>
        <end position="198"/>
    </location>
</feature>
<feature type="compositionally biased region" description="Basic and acidic residues" evidence="1">
    <location>
        <begin position="402"/>
        <end position="417"/>
    </location>
</feature>
<feature type="region of interest" description="Disordered" evidence="1">
    <location>
        <begin position="1"/>
        <end position="202"/>
    </location>
</feature>
<dbReference type="EMBL" id="JAQQWP010000006">
    <property type="protein sequence ID" value="KAK8114397.1"/>
    <property type="molecule type" value="Genomic_DNA"/>
</dbReference>
<feature type="compositionally biased region" description="Basic and acidic residues" evidence="1">
    <location>
        <begin position="479"/>
        <end position="490"/>
    </location>
</feature>
<feature type="compositionally biased region" description="Low complexity" evidence="1">
    <location>
        <begin position="126"/>
        <end position="138"/>
    </location>
</feature>
<feature type="compositionally biased region" description="Polar residues" evidence="1">
    <location>
        <begin position="518"/>
        <end position="532"/>
    </location>
</feature>
<name>A0AAW0QUH3_9PEZI</name>
<keyword evidence="3" id="KW-1185">Reference proteome</keyword>
<feature type="compositionally biased region" description="Low complexity" evidence="1">
    <location>
        <begin position="428"/>
        <end position="439"/>
    </location>
</feature>
<feature type="region of interest" description="Disordered" evidence="1">
    <location>
        <begin position="245"/>
        <end position="547"/>
    </location>
</feature>
<feature type="compositionally biased region" description="Polar residues" evidence="1">
    <location>
        <begin position="440"/>
        <end position="468"/>
    </location>
</feature>
<reference evidence="2 3" key="1">
    <citation type="submission" date="2023-01" db="EMBL/GenBank/DDBJ databases">
        <title>Analysis of 21 Apiospora genomes using comparative genomics revels a genus with tremendous synthesis potential of carbohydrate active enzymes and secondary metabolites.</title>
        <authorList>
            <person name="Sorensen T."/>
        </authorList>
    </citation>
    <scope>NUCLEOTIDE SEQUENCE [LARGE SCALE GENOMIC DNA]</scope>
    <source>
        <strain evidence="2 3">CBS 117206</strain>
    </source>
</reference>
<protein>
    <recommendedName>
        <fullName evidence="4">B box-type domain-containing protein</fullName>
    </recommendedName>
</protein>
<organism evidence="2 3">
    <name type="scientific">Apiospora kogelbergensis</name>
    <dbReference type="NCBI Taxonomy" id="1337665"/>
    <lineage>
        <taxon>Eukaryota</taxon>
        <taxon>Fungi</taxon>
        <taxon>Dikarya</taxon>
        <taxon>Ascomycota</taxon>
        <taxon>Pezizomycotina</taxon>
        <taxon>Sordariomycetes</taxon>
        <taxon>Xylariomycetidae</taxon>
        <taxon>Amphisphaeriales</taxon>
        <taxon>Apiosporaceae</taxon>
        <taxon>Apiospora</taxon>
    </lineage>
</organism>
<evidence type="ECO:0000313" key="3">
    <source>
        <dbReference type="Proteomes" id="UP001392437"/>
    </source>
</evidence>
<evidence type="ECO:0000256" key="1">
    <source>
        <dbReference type="SAM" id="MobiDB-lite"/>
    </source>
</evidence>
<dbReference type="Proteomes" id="UP001392437">
    <property type="component" value="Unassembled WGS sequence"/>
</dbReference>
<gene>
    <name evidence="2" type="ORF">PG999_006466</name>
</gene>
<proteinExistence type="predicted"/>
<comment type="caution">
    <text evidence="2">The sequence shown here is derived from an EMBL/GenBank/DDBJ whole genome shotgun (WGS) entry which is preliminary data.</text>
</comment>
<feature type="compositionally biased region" description="Polar residues" evidence="1">
    <location>
        <begin position="31"/>
        <end position="43"/>
    </location>
</feature>
<evidence type="ECO:0000313" key="2">
    <source>
        <dbReference type="EMBL" id="KAK8114397.1"/>
    </source>
</evidence>
<accession>A0AAW0QUH3</accession>
<feature type="compositionally biased region" description="Polar residues" evidence="1">
    <location>
        <begin position="139"/>
        <end position="156"/>
    </location>
</feature>
<sequence length="673" mass="71658">MDTTSLQTPRTGRSRFSKALPAPPPAIENVLNIQSTPSPSPKSSLFKIPRKLPSLPQLPSSTAAFPPRKSSVGARKELPTTPKKMNAIPRKAVGQQPAAASATAAVPDFSARGKGASTPRKLKRVSSISSILSAYSSATNTSMDSVHRSSQGSVATKDSEASLSPERDTAPDSRAKFFETMGDYTGNPHADEPPEYRRSGGNCKATITAAGSGQGYRKGWQCYSGAAGKPPWRAAGDPSLCESYGRPSSIFAEPPTPTKPNDVQAASPAPVNGSQTVWQRRAAKSDASITVPDLMLTVSHGSTGSTSLASQTVTGPPLPPKSESSASTRASPLPPKSSIGGLPGRNIRPAPPPPTAAPSHDELDEDAKMKKFAASVKAAAERVASTKRKEPQPPKSTSVPEAPKEEASKAPQEEVKKAPTPSDPDFVSPLSSPELRPSSQCGQGPSQVTGRPSTAQNSDSRDQPTQPASPRGGQSMPRQRQDMSHAHEQQPKSYAPMGPILNNQRSQEQFEQRPELSPSPTSNAAGTGQSRRQLAPHGAPAPRTRPSLSMVGEEISFSEPAPLSDGQQSQLTDAIMLFRRHDRPIMDEYPVINAAPLRPCHMKCMGEHQGFHRTKNQAHSIACATCHVEDREARYVCTTCSVRVCLRCRELLEKHKDTRVVLGMLQAQAGNQA</sequence>